<dbReference type="KEGG" id="run:DR864_10515"/>
<gene>
    <name evidence="3" type="ORF">DR864_10515</name>
</gene>
<dbReference type="SUPFAM" id="SSF52540">
    <property type="entry name" value="P-loop containing nucleoside triphosphate hydrolases"/>
    <property type="match status" value="1"/>
</dbReference>
<dbReference type="InterPro" id="IPR041682">
    <property type="entry name" value="AAA_14"/>
</dbReference>
<evidence type="ECO:0000313" key="4">
    <source>
        <dbReference type="Proteomes" id="UP000251993"/>
    </source>
</evidence>
<dbReference type="SMART" id="SM00382">
    <property type="entry name" value="AAA"/>
    <property type="match status" value="1"/>
</dbReference>
<dbReference type="SUPFAM" id="SSF46785">
    <property type="entry name" value="Winged helix' DNA-binding domain"/>
    <property type="match status" value="1"/>
</dbReference>
<organism evidence="3 4">
    <name type="scientific">Runella rosea</name>
    <dbReference type="NCBI Taxonomy" id="2259595"/>
    <lineage>
        <taxon>Bacteria</taxon>
        <taxon>Pseudomonadati</taxon>
        <taxon>Bacteroidota</taxon>
        <taxon>Cytophagia</taxon>
        <taxon>Cytophagales</taxon>
        <taxon>Spirosomataceae</taxon>
        <taxon>Runella</taxon>
    </lineage>
</organism>
<dbReference type="RefSeq" id="WP_114066924.1">
    <property type="nucleotide sequence ID" value="NZ_CP030850.1"/>
</dbReference>
<dbReference type="EMBL" id="CP030850">
    <property type="protein sequence ID" value="AXE18139.1"/>
    <property type="molecule type" value="Genomic_DNA"/>
</dbReference>
<dbReference type="PANTHER" id="PTHR43566">
    <property type="entry name" value="CONSERVED PROTEIN"/>
    <property type="match status" value="1"/>
</dbReference>
<feature type="domain" description="AAA+ ATPase" evidence="2">
    <location>
        <begin position="16"/>
        <end position="137"/>
    </location>
</feature>
<dbReference type="InterPro" id="IPR027417">
    <property type="entry name" value="P-loop_NTPase"/>
</dbReference>
<dbReference type="GO" id="GO:0003677">
    <property type="term" value="F:DNA binding"/>
    <property type="evidence" value="ECO:0007669"/>
    <property type="project" value="UniProtKB-KW"/>
</dbReference>
<evidence type="ECO:0000256" key="1">
    <source>
        <dbReference type="ARBA" id="ARBA00023125"/>
    </source>
</evidence>
<keyword evidence="1" id="KW-0238">DNA-binding</keyword>
<proteinExistence type="predicted"/>
<reference evidence="3 4" key="1">
    <citation type="submission" date="2018-07" db="EMBL/GenBank/DDBJ databases">
        <title>Genome sequencing of Runella.</title>
        <authorList>
            <person name="Baek M.-G."/>
            <person name="Yi H."/>
        </authorList>
    </citation>
    <scope>NUCLEOTIDE SEQUENCE [LARGE SCALE GENOMIC DNA]</scope>
    <source>
        <strain evidence="3 4">HYN0085</strain>
    </source>
</reference>
<dbReference type="InterPro" id="IPR036390">
    <property type="entry name" value="WH_DNA-bd_sf"/>
</dbReference>
<dbReference type="Pfam" id="PF13635">
    <property type="entry name" value="DUF4143"/>
    <property type="match status" value="1"/>
</dbReference>
<protein>
    <submittedName>
        <fullName evidence="3">ATPase</fullName>
    </submittedName>
</protein>
<dbReference type="AlphaFoldDB" id="A0A344THL8"/>
<dbReference type="PANTHER" id="PTHR43566:SF1">
    <property type="entry name" value="AAA+ ATPASE DOMAIN-CONTAINING PROTEIN"/>
    <property type="match status" value="1"/>
</dbReference>
<keyword evidence="4" id="KW-1185">Reference proteome</keyword>
<dbReference type="Pfam" id="PF13173">
    <property type="entry name" value="AAA_14"/>
    <property type="match status" value="1"/>
</dbReference>
<evidence type="ECO:0000259" key="2">
    <source>
        <dbReference type="SMART" id="SM00382"/>
    </source>
</evidence>
<dbReference type="InterPro" id="IPR003593">
    <property type="entry name" value="AAA+_ATPase"/>
</dbReference>
<dbReference type="InterPro" id="IPR025420">
    <property type="entry name" value="DUF4143"/>
</dbReference>
<evidence type="ECO:0000313" key="3">
    <source>
        <dbReference type="EMBL" id="AXE18139.1"/>
    </source>
</evidence>
<dbReference type="Proteomes" id="UP000251993">
    <property type="component" value="Chromosome"/>
</dbReference>
<accession>A0A344THL8</accession>
<dbReference type="OrthoDB" id="9778168at2"/>
<dbReference type="Gene3D" id="3.40.50.300">
    <property type="entry name" value="P-loop containing nucleotide triphosphate hydrolases"/>
    <property type="match status" value="1"/>
</dbReference>
<sequence>MIQRSLMPHLQQRLKKGKAVILTGPRQVGKTTLLRAIQQQYEGKTIWLNCDEPDVRQQLTNATSTEIKALLGNADLVLIDEAQRVKNIGLTLKLLVDNLLERQVIVTGSSALELANEIQEPLTGRKFDFHLYPLSVEELVNYSGALEEKRLLERRLIYGQYPEVVLNQGEEDILLRNICDSYLYKDIFTYQDVRKAEVIQALLEALALQVGSEVSYQELAQLLKIDQATVVRYIDLLEKAFVVFRLRALNRNVRNEIAKIRKIYFYDNGIRNALIKNYQPLNLRADTGALWENFLVSERFKSLHYAQKQVNSFFWRTAQQQEIDYVEEENGQFKAYEFKWNPLQKAKFSRTFTENYPVLSTAVINSANYLEFVLR</sequence>
<name>A0A344THL8_9BACT</name>